<dbReference type="OrthoDB" id="2020737at2759"/>
<dbReference type="AlphaFoldDB" id="A0A834SSN5"/>
<organism evidence="2 3">
    <name type="scientific">Senna tora</name>
    <dbReference type="NCBI Taxonomy" id="362788"/>
    <lineage>
        <taxon>Eukaryota</taxon>
        <taxon>Viridiplantae</taxon>
        <taxon>Streptophyta</taxon>
        <taxon>Embryophyta</taxon>
        <taxon>Tracheophyta</taxon>
        <taxon>Spermatophyta</taxon>
        <taxon>Magnoliopsida</taxon>
        <taxon>eudicotyledons</taxon>
        <taxon>Gunneridae</taxon>
        <taxon>Pentapetalae</taxon>
        <taxon>rosids</taxon>
        <taxon>fabids</taxon>
        <taxon>Fabales</taxon>
        <taxon>Fabaceae</taxon>
        <taxon>Caesalpinioideae</taxon>
        <taxon>Cassia clade</taxon>
        <taxon>Senna</taxon>
    </lineage>
</organism>
<accession>A0A834SSN5</accession>
<keyword evidence="1" id="KW-1133">Transmembrane helix</keyword>
<feature type="transmembrane region" description="Helical" evidence="1">
    <location>
        <begin position="149"/>
        <end position="173"/>
    </location>
</feature>
<protein>
    <submittedName>
        <fullName evidence="2">Putative polyol transporter 6</fullName>
    </submittedName>
</protein>
<sequence>MKDDDALPTTTANSKKEIADSGLFGKGKYKFWALAAILLLAFWSMFTGTVSLRWSGSLNSLSNDLDTPIHDDLDVLEMEEREKVVKHMWDVYTNSRRIRLPRFWQEAFEAAYEELTSDAPGVRDAAITEIAKMSVRSIVFDPPPVQSTLLLFAQSFFITILLSLIPSILELVLKLQKDTSTFRWIRPGC</sequence>
<evidence type="ECO:0000313" key="2">
    <source>
        <dbReference type="EMBL" id="KAF7809738.1"/>
    </source>
</evidence>
<reference evidence="2" key="1">
    <citation type="submission" date="2020-09" db="EMBL/GenBank/DDBJ databases">
        <title>Genome-Enabled Discovery of Anthraquinone Biosynthesis in Senna tora.</title>
        <authorList>
            <person name="Kang S.-H."/>
            <person name="Pandey R.P."/>
            <person name="Lee C.-M."/>
            <person name="Sim J.-S."/>
            <person name="Jeong J.-T."/>
            <person name="Choi B.-S."/>
            <person name="Jung M."/>
            <person name="Ginzburg D."/>
            <person name="Zhao K."/>
            <person name="Won S.Y."/>
            <person name="Oh T.-J."/>
            <person name="Yu Y."/>
            <person name="Kim N.-H."/>
            <person name="Lee O.R."/>
            <person name="Lee T.-H."/>
            <person name="Bashyal P."/>
            <person name="Kim T.-S."/>
            <person name="Lee W.-H."/>
            <person name="Kawkins C."/>
            <person name="Kim C.-K."/>
            <person name="Kim J.S."/>
            <person name="Ahn B.O."/>
            <person name="Rhee S.Y."/>
            <person name="Sohng J.K."/>
        </authorList>
    </citation>
    <scope>NUCLEOTIDE SEQUENCE</scope>
    <source>
        <tissue evidence="2">Leaf</tissue>
    </source>
</reference>
<keyword evidence="3" id="KW-1185">Reference proteome</keyword>
<name>A0A834SSN5_9FABA</name>
<dbReference type="EMBL" id="JAAIUW010000011">
    <property type="protein sequence ID" value="KAF7809738.1"/>
    <property type="molecule type" value="Genomic_DNA"/>
</dbReference>
<dbReference type="PANTHER" id="PTHR34358">
    <property type="entry name" value="OS03G0411600 PROTEIN"/>
    <property type="match status" value="1"/>
</dbReference>
<dbReference type="Proteomes" id="UP000634136">
    <property type="component" value="Unassembled WGS sequence"/>
</dbReference>
<keyword evidence="1" id="KW-0472">Membrane</keyword>
<dbReference type="PANTHER" id="PTHR34358:SF2">
    <property type="entry name" value="OS03G0411600 PROTEIN"/>
    <property type="match status" value="1"/>
</dbReference>
<proteinExistence type="predicted"/>
<keyword evidence="1" id="KW-0812">Transmembrane</keyword>
<dbReference type="Pfam" id="PF06708">
    <property type="entry name" value="DUF1195"/>
    <property type="match status" value="1"/>
</dbReference>
<feature type="transmembrane region" description="Helical" evidence="1">
    <location>
        <begin position="31"/>
        <end position="54"/>
    </location>
</feature>
<evidence type="ECO:0000313" key="3">
    <source>
        <dbReference type="Proteomes" id="UP000634136"/>
    </source>
</evidence>
<dbReference type="InterPro" id="IPR010608">
    <property type="entry name" value="DUF1195"/>
</dbReference>
<evidence type="ECO:0000256" key="1">
    <source>
        <dbReference type="SAM" id="Phobius"/>
    </source>
</evidence>
<gene>
    <name evidence="2" type="ORF">G2W53_036481</name>
</gene>
<comment type="caution">
    <text evidence="2">The sequence shown here is derived from an EMBL/GenBank/DDBJ whole genome shotgun (WGS) entry which is preliminary data.</text>
</comment>